<keyword evidence="1" id="KW-0472">Membrane</keyword>
<keyword evidence="1" id="KW-0812">Transmembrane</keyword>
<protein>
    <recommendedName>
        <fullName evidence="4">Prepilin-type N-terminal cleavage/methylation domain-containing protein</fullName>
    </recommendedName>
</protein>
<comment type="caution">
    <text evidence="2">The sequence shown here is derived from an EMBL/GenBank/DDBJ whole genome shotgun (WGS) entry which is preliminary data.</text>
</comment>
<evidence type="ECO:0000313" key="2">
    <source>
        <dbReference type="EMBL" id="PKQ28431.1"/>
    </source>
</evidence>
<dbReference type="Proteomes" id="UP000233654">
    <property type="component" value="Unassembled WGS sequence"/>
</dbReference>
<organism evidence="2 3">
    <name type="scientific">Candidatus Anoxymicrobium japonicum</name>
    <dbReference type="NCBI Taxonomy" id="2013648"/>
    <lineage>
        <taxon>Bacteria</taxon>
        <taxon>Bacillati</taxon>
        <taxon>Actinomycetota</taxon>
        <taxon>Candidatus Geothermincolia</taxon>
        <taxon>Candidatus Geothermincolales</taxon>
        <taxon>Candidatus Anoxymicrobiaceae</taxon>
        <taxon>Candidatus Anoxymicrobium</taxon>
    </lineage>
</organism>
<dbReference type="AlphaFoldDB" id="A0A2N3G6V2"/>
<proteinExistence type="predicted"/>
<keyword evidence="1" id="KW-1133">Transmembrane helix</keyword>
<dbReference type="PROSITE" id="PS00409">
    <property type="entry name" value="PROKAR_NTER_METHYL"/>
    <property type="match status" value="1"/>
</dbReference>
<evidence type="ECO:0000313" key="3">
    <source>
        <dbReference type="Proteomes" id="UP000233654"/>
    </source>
</evidence>
<gene>
    <name evidence="2" type="ORF">CVT63_02725</name>
</gene>
<evidence type="ECO:0000256" key="1">
    <source>
        <dbReference type="SAM" id="Phobius"/>
    </source>
</evidence>
<name>A0A2N3G6V2_9ACTN</name>
<evidence type="ECO:0008006" key="4">
    <source>
        <dbReference type="Google" id="ProtNLM"/>
    </source>
</evidence>
<sequence length="206" mass="23129">MFELTGGKSNSLEGGFTLVELLITLILVLFFLMGAIVLFDQAFTFSGVHLSVAAMNREGSNAMDRLEALIRGCGRFLEAETRANEVRFYADVDANSANGSVPAKGWEDVWIHRSGNGKEVWVTIDAGDDSTILRCLDPDDITALHFDYYSDWEHQNAVFASYDSSVRVVKVSLKLKKRYSGKVMTRTFERYVRLRLDPSDRKAAQE</sequence>
<reference evidence="2 3" key="1">
    <citation type="journal article" date="2017" name="ISME J.">
        <title>Potential for microbial H2 and metal transformations associated with novel bacteria and archaea in deep terrestrial subsurface sediments.</title>
        <authorList>
            <person name="Hernsdorf A.W."/>
            <person name="Amano Y."/>
            <person name="Miyakawa K."/>
            <person name="Ise K."/>
            <person name="Suzuki Y."/>
            <person name="Anantharaman K."/>
            <person name="Probst A."/>
            <person name="Burstein D."/>
            <person name="Thomas B.C."/>
            <person name="Banfield J.F."/>
        </authorList>
    </citation>
    <scope>NUCLEOTIDE SEQUENCE [LARGE SCALE GENOMIC DNA]</scope>
    <source>
        <strain evidence="2">HGW-Actinobacteria-3</strain>
    </source>
</reference>
<accession>A0A2N3G6V2</accession>
<feature type="transmembrane region" description="Helical" evidence="1">
    <location>
        <begin position="16"/>
        <end position="39"/>
    </location>
</feature>
<dbReference type="EMBL" id="PHEX01000016">
    <property type="protein sequence ID" value="PKQ28431.1"/>
    <property type="molecule type" value="Genomic_DNA"/>
</dbReference>
<dbReference type="InterPro" id="IPR012902">
    <property type="entry name" value="N_methyl_site"/>
</dbReference>